<reference evidence="1" key="1">
    <citation type="submission" date="2023-05" db="EMBL/GenBank/DDBJ databases">
        <authorList>
            <person name="Stuckert A."/>
        </authorList>
    </citation>
    <scope>NUCLEOTIDE SEQUENCE</scope>
</reference>
<evidence type="ECO:0008006" key="3">
    <source>
        <dbReference type="Google" id="ProtNLM"/>
    </source>
</evidence>
<sequence length="420" mass="47819">MEELNFTKPDIDGLEVVGRGQPFSCVSAKHFPFLHEQHQETPTEEKENLDPLQDYPDVVADVVFGPSLLFCGQPAIWVDDPVSHRDKAGISTRITFEALAGEKASSVIEVVNNGSAAIWYEWRRLPNTGNLEECHKETRVQHFYFNTSAGVILPGETQAFPFYFKSPTAGIFGENWEFCTHPVLLAGALIQVSLWGIALYEDKTAPMREELQREMDSQEAKFIAQKIMQEMLDGVRSPERPQSPPTRVTEEEMFHLMNPELHYKNQTVEELQRLWREYISPDTQTSPLLSEEASGHVLIGSYLVEQIGSEAEEEPSSEWNLSVVQLKQASDMIPEDEPRETFLLHVNRLVSELTTPAQEVPVDLLQQACLQLWRDAIDKLVERSMELRFVLGMPARQGCNSRIYNRRDSGGSETWEGRKR</sequence>
<proteinExistence type="predicted"/>
<comment type="caution">
    <text evidence="1">The sequence shown here is derived from an EMBL/GenBank/DDBJ whole genome shotgun (WGS) entry which is preliminary data.</text>
</comment>
<keyword evidence="2" id="KW-1185">Reference proteome</keyword>
<dbReference type="PANTHER" id="PTHR48421">
    <property type="entry name" value="MYCBP-ASSOCIATED PROTEIN"/>
    <property type="match status" value="1"/>
</dbReference>
<dbReference type="Proteomes" id="UP001162483">
    <property type="component" value="Unassembled WGS sequence"/>
</dbReference>
<dbReference type="InterPro" id="IPR032707">
    <property type="entry name" value="MYCBPAP"/>
</dbReference>
<gene>
    <name evidence="1" type="ORF">SPARVUS_LOCUS6954406</name>
</gene>
<evidence type="ECO:0000313" key="1">
    <source>
        <dbReference type="EMBL" id="CAI9569677.1"/>
    </source>
</evidence>
<dbReference type="InterPro" id="IPR013783">
    <property type="entry name" value="Ig-like_fold"/>
</dbReference>
<organism evidence="1 2">
    <name type="scientific">Staurois parvus</name>
    <dbReference type="NCBI Taxonomy" id="386267"/>
    <lineage>
        <taxon>Eukaryota</taxon>
        <taxon>Metazoa</taxon>
        <taxon>Chordata</taxon>
        <taxon>Craniata</taxon>
        <taxon>Vertebrata</taxon>
        <taxon>Euteleostomi</taxon>
        <taxon>Amphibia</taxon>
        <taxon>Batrachia</taxon>
        <taxon>Anura</taxon>
        <taxon>Neobatrachia</taxon>
        <taxon>Ranoidea</taxon>
        <taxon>Ranidae</taxon>
        <taxon>Staurois</taxon>
    </lineage>
</organism>
<dbReference type="Gene3D" id="2.60.40.10">
    <property type="entry name" value="Immunoglobulins"/>
    <property type="match status" value="1"/>
</dbReference>
<protein>
    <recommendedName>
        <fullName evidence="3">MYCBP-associated protein</fullName>
    </recommendedName>
</protein>
<name>A0ABN9DDU5_9NEOB</name>
<dbReference type="EMBL" id="CATNWA010014255">
    <property type="protein sequence ID" value="CAI9569677.1"/>
    <property type="molecule type" value="Genomic_DNA"/>
</dbReference>
<accession>A0ABN9DDU5</accession>
<dbReference type="PANTHER" id="PTHR48421:SF1">
    <property type="entry name" value="MYCBP-ASSOCIATED PROTEIN"/>
    <property type="match status" value="1"/>
</dbReference>
<dbReference type="Pfam" id="PF14646">
    <property type="entry name" value="MYCBPAP"/>
    <property type="match status" value="1"/>
</dbReference>
<evidence type="ECO:0000313" key="2">
    <source>
        <dbReference type="Proteomes" id="UP001162483"/>
    </source>
</evidence>